<dbReference type="WBParaSite" id="ASIM_0000235501-mRNA-1">
    <property type="protein sequence ID" value="ASIM_0000235501-mRNA-1"/>
    <property type="gene ID" value="ASIM_0000235501"/>
</dbReference>
<dbReference type="EMBL" id="UYRR01002884">
    <property type="protein sequence ID" value="VDK19752.1"/>
    <property type="molecule type" value="Genomic_DNA"/>
</dbReference>
<sequence length="204" mass="23989">MVTVMAVRNSFDDTDFIEPEDDFAEDDLFTADDNNIPSLVLGDAMQKSFLERDNFEKELDLAADDPFAEDFTDISQHDIVNVIADGDRVGRPIIVIYAYRFPSNKTFDHQKFLRYKKNLKALFLVHPTRFIRFVWGIFKPFISIKFERKVHYVNYLNELNAYLRVEQLNLPQPIKEFVCCVEMLSFRVGNLVDRHETRWFGGNF</sequence>
<dbReference type="GO" id="GO:0007264">
    <property type="term" value="P:small GTPase-mediated signal transduction"/>
    <property type="evidence" value="ECO:0007669"/>
    <property type="project" value="TreeGrafter"/>
</dbReference>
<name>A0A0M3J487_ANISI</name>
<protein>
    <submittedName>
        <fullName evidence="4">Rho GTPase-activating protein 68F (inferred by orthology to a D. melanogaster protein)</fullName>
    </submittedName>
</protein>
<dbReference type="AlphaFoldDB" id="A0A0M3J487"/>
<proteinExistence type="predicted"/>
<dbReference type="OrthoDB" id="19923at2759"/>
<evidence type="ECO:0000259" key="1">
    <source>
        <dbReference type="Pfam" id="PF13716"/>
    </source>
</evidence>
<dbReference type="SUPFAM" id="SSF52087">
    <property type="entry name" value="CRAL/TRIO domain"/>
    <property type="match status" value="1"/>
</dbReference>
<keyword evidence="3" id="KW-1185">Reference proteome</keyword>
<dbReference type="InterPro" id="IPR001251">
    <property type="entry name" value="CRAL-TRIO_dom"/>
</dbReference>
<organism evidence="4">
    <name type="scientific">Anisakis simplex</name>
    <name type="common">Herring worm</name>
    <dbReference type="NCBI Taxonomy" id="6269"/>
    <lineage>
        <taxon>Eukaryota</taxon>
        <taxon>Metazoa</taxon>
        <taxon>Ecdysozoa</taxon>
        <taxon>Nematoda</taxon>
        <taxon>Chromadorea</taxon>
        <taxon>Rhabditida</taxon>
        <taxon>Spirurina</taxon>
        <taxon>Ascaridomorpha</taxon>
        <taxon>Ascaridoidea</taxon>
        <taxon>Anisakidae</taxon>
        <taxon>Anisakis</taxon>
        <taxon>Anisakis simplex complex</taxon>
    </lineage>
</organism>
<dbReference type="InterPro" id="IPR036865">
    <property type="entry name" value="CRAL-TRIO_dom_sf"/>
</dbReference>
<dbReference type="CDD" id="cd00170">
    <property type="entry name" value="SEC14"/>
    <property type="match status" value="1"/>
</dbReference>
<dbReference type="GO" id="GO:2001136">
    <property type="term" value="P:negative regulation of endocytic recycling"/>
    <property type="evidence" value="ECO:0007669"/>
    <property type="project" value="TreeGrafter"/>
</dbReference>
<dbReference type="PANTHER" id="PTHR45808:SF2">
    <property type="entry name" value="RHO GTPASE-ACTIVATING PROTEIN 68F"/>
    <property type="match status" value="1"/>
</dbReference>
<dbReference type="PANTHER" id="PTHR45808">
    <property type="entry name" value="RHO GTPASE-ACTIVATING PROTEIN 68F"/>
    <property type="match status" value="1"/>
</dbReference>
<accession>A0A0M3J487</accession>
<dbReference type="GO" id="GO:0005737">
    <property type="term" value="C:cytoplasm"/>
    <property type="evidence" value="ECO:0007669"/>
    <property type="project" value="TreeGrafter"/>
</dbReference>
<gene>
    <name evidence="2" type="ORF">ASIM_LOCUS2223</name>
</gene>
<dbReference type="GO" id="GO:0005096">
    <property type="term" value="F:GTPase activator activity"/>
    <property type="evidence" value="ECO:0007669"/>
    <property type="project" value="TreeGrafter"/>
</dbReference>
<dbReference type="Gene3D" id="3.40.525.10">
    <property type="entry name" value="CRAL-TRIO lipid binding domain"/>
    <property type="match status" value="1"/>
</dbReference>
<reference evidence="4" key="1">
    <citation type="submission" date="2017-02" db="UniProtKB">
        <authorList>
            <consortium name="WormBaseParasite"/>
        </authorList>
    </citation>
    <scope>IDENTIFICATION</scope>
</reference>
<feature type="domain" description="CRAL-TRIO" evidence="1">
    <location>
        <begin position="114"/>
        <end position="171"/>
    </location>
</feature>
<dbReference type="Proteomes" id="UP000267096">
    <property type="component" value="Unassembled WGS sequence"/>
</dbReference>
<reference evidence="2 3" key="2">
    <citation type="submission" date="2018-11" db="EMBL/GenBank/DDBJ databases">
        <authorList>
            <consortium name="Pathogen Informatics"/>
        </authorList>
    </citation>
    <scope>NUCLEOTIDE SEQUENCE [LARGE SCALE GENOMIC DNA]</scope>
</reference>
<dbReference type="Pfam" id="PF13716">
    <property type="entry name" value="CRAL_TRIO_2"/>
    <property type="match status" value="1"/>
</dbReference>
<evidence type="ECO:0000313" key="3">
    <source>
        <dbReference type="Proteomes" id="UP000267096"/>
    </source>
</evidence>
<evidence type="ECO:0000313" key="2">
    <source>
        <dbReference type="EMBL" id="VDK19752.1"/>
    </source>
</evidence>
<evidence type="ECO:0000313" key="4">
    <source>
        <dbReference type="WBParaSite" id="ASIM_0000235501-mRNA-1"/>
    </source>
</evidence>